<dbReference type="AlphaFoldDB" id="A0A917HRT2"/>
<feature type="binding site" evidence="6">
    <location>
        <begin position="171"/>
        <end position="174"/>
    </location>
    <ligand>
        <name>GTP</name>
        <dbReference type="ChEBI" id="CHEBI:37565"/>
    </ligand>
</feature>
<keyword evidence="9" id="KW-1185">Reference proteome</keyword>
<dbReference type="GO" id="GO:0005524">
    <property type="term" value="F:ATP binding"/>
    <property type="evidence" value="ECO:0007669"/>
    <property type="project" value="UniProtKB-KW"/>
</dbReference>
<comment type="subunit">
    <text evidence="6">Heterodimer composed of CysD, the smaller subunit, and CysN.</text>
</comment>
<comment type="catalytic activity">
    <reaction evidence="6">
        <text>sulfate + ATP + H(+) = adenosine 5'-phosphosulfate + diphosphate</text>
        <dbReference type="Rhea" id="RHEA:18133"/>
        <dbReference type="ChEBI" id="CHEBI:15378"/>
        <dbReference type="ChEBI" id="CHEBI:16189"/>
        <dbReference type="ChEBI" id="CHEBI:30616"/>
        <dbReference type="ChEBI" id="CHEBI:33019"/>
        <dbReference type="ChEBI" id="CHEBI:58243"/>
        <dbReference type="EC" id="2.7.7.4"/>
    </reaction>
</comment>
<dbReference type="Proteomes" id="UP000647241">
    <property type="component" value="Unassembled WGS sequence"/>
</dbReference>
<comment type="pathway">
    <text evidence="6">Sulfur metabolism; hydrogen sulfide biosynthesis; sulfite from sulfate: step 1/3.</text>
</comment>
<dbReference type="InterPro" id="IPR027417">
    <property type="entry name" value="P-loop_NTPase"/>
</dbReference>
<keyword evidence="2 6" id="KW-0548">Nucleotidyltransferase</keyword>
<dbReference type="RefSeq" id="WP_188555556.1">
    <property type="nucleotide sequence ID" value="NZ_BMGT01000004.1"/>
</dbReference>
<dbReference type="PROSITE" id="PS00301">
    <property type="entry name" value="G_TR_1"/>
    <property type="match status" value="1"/>
</dbReference>
<dbReference type="InterPro" id="IPR031157">
    <property type="entry name" value="G_TR_CS"/>
</dbReference>
<dbReference type="Gene3D" id="3.40.50.300">
    <property type="entry name" value="P-loop containing nucleotide triphosphate hydrolases"/>
    <property type="match status" value="1"/>
</dbReference>
<comment type="caution">
    <text evidence="8">The sequence shown here is derived from an EMBL/GenBank/DDBJ whole genome shotgun (WGS) entry which is preliminary data.</text>
</comment>
<dbReference type="PANTHER" id="PTHR23115">
    <property type="entry name" value="TRANSLATION FACTOR"/>
    <property type="match status" value="1"/>
</dbReference>
<dbReference type="InterPro" id="IPR054696">
    <property type="entry name" value="GTP-eEF1A_C"/>
</dbReference>
<dbReference type="PRINTS" id="PR00315">
    <property type="entry name" value="ELONGATNFCT"/>
</dbReference>
<evidence type="ECO:0000256" key="2">
    <source>
        <dbReference type="ARBA" id="ARBA00022695"/>
    </source>
</evidence>
<proteinExistence type="inferred from homology"/>
<dbReference type="InterPro" id="IPR011779">
    <property type="entry name" value="SO4_adenylTrfase_lsu"/>
</dbReference>
<reference evidence="8" key="1">
    <citation type="journal article" date="2014" name="Int. J. Syst. Evol. Microbiol.">
        <title>Complete genome sequence of Corynebacterium casei LMG S-19264T (=DSM 44701T), isolated from a smear-ripened cheese.</title>
        <authorList>
            <consortium name="US DOE Joint Genome Institute (JGI-PGF)"/>
            <person name="Walter F."/>
            <person name="Albersmeier A."/>
            <person name="Kalinowski J."/>
            <person name="Ruckert C."/>
        </authorList>
    </citation>
    <scope>NUCLEOTIDE SEQUENCE</scope>
    <source>
        <strain evidence="8">CGMCC 1.12997</strain>
    </source>
</reference>
<dbReference type="EMBL" id="BMGT01000004">
    <property type="protein sequence ID" value="GGG88175.1"/>
    <property type="molecule type" value="Genomic_DNA"/>
</dbReference>
<evidence type="ECO:0000313" key="9">
    <source>
        <dbReference type="Proteomes" id="UP000647241"/>
    </source>
</evidence>
<dbReference type="EC" id="2.7.7.4" evidence="6"/>
<evidence type="ECO:0000259" key="7">
    <source>
        <dbReference type="PROSITE" id="PS51722"/>
    </source>
</evidence>
<dbReference type="Pfam" id="PF00009">
    <property type="entry name" value="GTP_EFTU"/>
    <property type="match status" value="1"/>
</dbReference>
<accession>A0A917HRT2</accession>
<evidence type="ECO:0000313" key="8">
    <source>
        <dbReference type="EMBL" id="GGG88175.1"/>
    </source>
</evidence>
<dbReference type="InterPro" id="IPR044139">
    <property type="entry name" value="CysN_NoDQ_III"/>
</dbReference>
<dbReference type="FunFam" id="3.40.50.300:FF:000119">
    <property type="entry name" value="Sulfate adenylyltransferase subunit 1"/>
    <property type="match status" value="1"/>
</dbReference>
<dbReference type="Gene3D" id="2.40.30.10">
    <property type="entry name" value="Translation factors"/>
    <property type="match status" value="2"/>
</dbReference>
<comment type="function">
    <text evidence="6">With CysD forms the ATP sulfurylase (ATPS) that catalyzes the adenylation of sulfate producing adenosine 5'-phosphosulfate (APS) and diphosphate, the first enzymatic step in sulfur assimilation pathway. APS synthesis involves the formation of a high-energy phosphoric-sulfuric acid anhydride bond driven by GTP hydrolysis by CysN coupled to ATP hydrolysis by CysD.</text>
</comment>
<dbReference type="InterPro" id="IPR009001">
    <property type="entry name" value="Transl_elong_EF1A/Init_IF2_C"/>
</dbReference>
<feature type="binding site" evidence="6">
    <location>
        <begin position="33"/>
        <end position="40"/>
    </location>
    <ligand>
        <name>GTP</name>
        <dbReference type="ChEBI" id="CHEBI:37565"/>
    </ligand>
</feature>
<feature type="domain" description="Tr-type G" evidence="7">
    <location>
        <begin position="24"/>
        <end position="248"/>
    </location>
</feature>
<organism evidence="8 9">
    <name type="scientific">Edaphobacter dinghuensis</name>
    <dbReference type="NCBI Taxonomy" id="1560005"/>
    <lineage>
        <taxon>Bacteria</taxon>
        <taxon>Pseudomonadati</taxon>
        <taxon>Acidobacteriota</taxon>
        <taxon>Terriglobia</taxon>
        <taxon>Terriglobales</taxon>
        <taxon>Acidobacteriaceae</taxon>
        <taxon>Edaphobacter</taxon>
    </lineage>
</organism>
<dbReference type="Pfam" id="PF22594">
    <property type="entry name" value="GTP-eEF1A_C"/>
    <property type="match status" value="1"/>
</dbReference>
<sequence length="548" mass="59477">MATHTVIPESSVRFEEFLDAHLEQEMLRFTTAGSVDDGKSTLIGRLLHDTKSVYEDQLAAVAKSRVNRASGGHVDFSLLTDGLKAEREQGITIDVAYRYFSTSKRKFIIADTPGHEQYTRNMATGASTADVAIVLIDAKAYLKQGSLLPQSRRHTYIASLLGIPHVVAAVNKMDLVGYSEETFAAIRGEFLELARRLGLKSVEAIPVSALEGDNVVTSSQKTPWYSGPTLLEYLETVPLGAGEVNGPVRFPVQLVLRPDANFRGFAGQVARGTLRAGERVIALPSRRETTVKRIVTYDGDLDAAAYPQSVTVELEDEIDLSRGEMLVSASEAEDALPQISRHFRAMVVWMHEDPLVVGRTYVAKHTTRTVRATVRAIRHRVDVGTLEQVNASQLEMNEIAEVEFETSLPLFFDSYADNRGTGALILIDGVTNATVGAGMIVAAMETSAETAARTVLVWVPEQKPLAARVVEALQLRGERAVLVDDALIPDTALAGAVRALQLTGVIAVTARSLDVDALARIEGFAEDGVLLGEGRDEDEILRLAGVSE</sequence>
<dbReference type="GO" id="GO:0005525">
    <property type="term" value="F:GTP binding"/>
    <property type="evidence" value="ECO:0007669"/>
    <property type="project" value="UniProtKB-UniRule"/>
</dbReference>
<reference evidence="8" key="2">
    <citation type="submission" date="2020-09" db="EMBL/GenBank/DDBJ databases">
        <authorList>
            <person name="Sun Q."/>
            <person name="Zhou Y."/>
        </authorList>
    </citation>
    <scope>NUCLEOTIDE SEQUENCE</scope>
    <source>
        <strain evidence="8">CGMCC 1.12997</strain>
    </source>
</reference>
<dbReference type="SUPFAM" id="SSF50447">
    <property type="entry name" value="Translation proteins"/>
    <property type="match status" value="1"/>
</dbReference>
<dbReference type="SUPFAM" id="SSF52540">
    <property type="entry name" value="P-loop containing nucleoside triphosphate hydrolases"/>
    <property type="match status" value="1"/>
</dbReference>
<dbReference type="InterPro" id="IPR041757">
    <property type="entry name" value="CysN_GTP-bd"/>
</dbReference>
<dbReference type="CDD" id="cd03695">
    <property type="entry name" value="CysN_NodQ_II"/>
    <property type="match status" value="1"/>
</dbReference>
<dbReference type="GO" id="GO:0070814">
    <property type="term" value="P:hydrogen sulfide biosynthetic process"/>
    <property type="evidence" value="ECO:0007669"/>
    <property type="project" value="UniProtKB-UniRule"/>
</dbReference>
<evidence type="ECO:0000256" key="6">
    <source>
        <dbReference type="HAMAP-Rule" id="MF_00062"/>
    </source>
</evidence>
<dbReference type="CDD" id="cd04095">
    <property type="entry name" value="CysN_NoDQ_III"/>
    <property type="match status" value="1"/>
</dbReference>
<dbReference type="InterPro" id="IPR000795">
    <property type="entry name" value="T_Tr_GTP-bd_dom"/>
</dbReference>
<dbReference type="InterPro" id="IPR050100">
    <property type="entry name" value="TRAFAC_GTPase_members"/>
</dbReference>
<dbReference type="NCBIfam" id="NF003478">
    <property type="entry name" value="PRK05124.1"/>
    <property type="match status" value="1"/>
</dbReference>
<protein>
    <recommendedName>
        <fullName evidence="6">Sulfate adenylyltransferase subunit 1</fullName>
        <ecNumber evidence="6">2.7.7.4</ecNumber>
    </recommendedName>
    <alternativeName>
        <fullName evidence="6">ATP-sulfurylase large subunit</fullName>
    </alternativeName>
    <alternativeName>
        <fullName evidence="6">Sulfate adenylate transferase</fullName>
        <shortName evidence="6">SAT</shortName>
    </alternativeName>
</protein>
<dbReference type="GO" id="GO:0000103">
    <property type="term" value="P:sulfate assimilation"/>
    <property type="evidence" value="ECO:0007669"/>
    <property type="project" value="UniProtKB-UniRule"/>
</dbReference>
<feature type="binding site" evidence="6">
    <location>
        <begin position="111"/>
        <end position="115"/>
    </location>
    <ligand>
        <name>GTP</name>
        <dbReference type="ChEBI" id="CHEBI:37565"/>
    </ligand>
</feature>
<evidence type="ECO:0000256" key="5">
    <source>
        <dbReference type="ARBA" id="ARBA00023134"/>
    </source>
</evidence>
<dbReference type="NCBIfam" id="TIGR02034">
    <property type="entry name" value="CysN"/>
    <property type="match status" value="1"/>
</dbReference>
<evidence type="ECO:0000256" key="4">
    <source>
        <dbReference type="ARBA" id="ARBA00022840"/>
    </source>
</evidence>
<dbReference type="GO" id="GO:0004781">
    <property type="term" value="F:sulfate adenylyltransferase (ATP) activity"/>
    <property type="evidence" value="ECO:0007669"/>
    <property type="project" value="UniProtKB-UniRule"/>
</dbReference>
<evidence type="ECO:0000256" key="3">
    <source>
        <dbReference type="ARBA" id="ARBA00022741"/>
    </source>
</evidence>
<keyword evidence="3 6" id="KW-0547">Nucleotide-binding</keyword>
<dbReference type="InterPro" id="IPR009000">
    <property type="entry name" value="Transl_B-barrel_sf"/>
</dbReference>
<dbReference type="SUPFAM" id="SSF50465">
    <property type="entry name" value="EF-Tu/eEF-1alpha/eIF2-gamma C-terminal domain"/>
    <property type="match status" value="1"/>
</dbReference>
<keyword evidence="1 6" id="KW-0808">Transferase</keyword>
<keyword evidence="5 6" id="KW-0342">GTP-binding</keyword>
<dbReference type="HAMAP" id="MF_00062">
    <property type="entry name" value="Sulf_adenylyltr_sub1"/>
    <property type="match status" value="1"/>
</dbReference>
<dbReference type="GO" id="GO:0003924">
    <property type="term" value="F:GTPase activity"/>
    <property type="evidence" value="ECO:0007669"/>
    <property type="project" value="InterPro"/>
</dbReference>
<gene>
    <name evidence="6 8" type="primary">cysN</name>
    <name evidence="8" type="ORF">GCM10011585_35310</name>
</gene>
<evidence type="ECO:0000256" key="1">
    <source>
        <dbReference type="ARBA" id="ARBA00022679"/>
    </source>
</evidence>
<dbReference type="InterPro" id="IPR044138">
    <property type="entry name" value="CysN_II"/>
</dbReference>
<dbReference type="PROSITE" id="PS51722">
    <property type="entry name" value="G_TR_2"/>
    <property type="match status" value="1"/>
</dbReference>
<dbReference type="CDD" id="cd04166">
    <property type="entry name" value="CysN_ATPS"/>
    <property type="match status" value="1"/>
</dbReference>
<name>A0A917HRT2_9BACT</name>
<comment type="similarity">
    <text evidence="6">Belongs to the TRAFAC class translation factor GTPase superfamily. Classic translation factor GTPase family. CysN/NodQ subfamily.</text>
</comment>
<keyword evidence="4 6" id="KW-0067">ATP-binding</keyword>